<dbReference type="EMBL" id="JFYZ01000032">
    <property type="protein sequence ID" value="EZP77817.1"/>
    <property type="molecule type" value="Genomic_DNA"/>
</dbReference>
<reference evidence="1" key="2">
    <citation type="submission" date="2016-08" db="EMBL/GenBank/DDBJ databases">
        <authorList>
            <person name="Seilhamer J.J."/>
        </authorList>
    </citation>
    <scope>NUCLEOTIDE SEQUENCE [LARGE SCALE GENOMIC DNA]</scope>
    <source>
        <strain evidence="1">SA1</strain>
        <plasmid evidence="1">pSA3</plasmid>
    </source>
</reference>
<reference evidence="2 3" key="1">
    <citation type="submission" date="2014-03" db="EMBL/GenBank/DDBJ databases">
        <title>Whole genome sequence of Novosphingobium resinovorum KF1.</title>
        <authorList>
            <person name="Gan H.M."/>
            <person name="Gan H.Y."/>
            <person name="Chew T.H."/>
            <person name="Savka M.A."/>
        </authorList>
    </citation>
    <scope>NUCLEOTIDE SEQUENCE [LARGE SCALE GENOMIC DNA]</scope>
    <source>
        <strain evidence="2 3">KF1</strain>
    </source>
</reference>
<evidence type="ECO:0000313" key="3">
    <source>
        <dbReference type="Proteomes" id="UP000024329"/>
    </source>
</evidence>
<dbReference type="KEGG" id="nre:BES08_30000"/>
<protein>
    <submittedName>
        <fullName evidence="2">Uncharacterized protein</fullName>
    </submittedName>
</protein>
<geneLocation type="plasmid" evidence="1 4">
    <name>pSA3</name>
</geneLocation>
<dbReference type="Proteomes" id="UP000094626">
    <property type="component" value="Plasmid pSA3"/>
</dbReference>
<organism evidence="2 3">
    <name type="scientific">Novosphingobium resinovorum</name>
    <dbReference type="NCBI Taxonomy" id="158500"/>
    <lineage>
        <taxon>Bacteria</taxon>
        <taxon>Pseudomonadati</taxon>
        <taxon>Pseudomonadota</taxon>
        <taxon>Alphaproteobacteria</taxon>
        <taxon>Sphingomonadales</taxon>
        <taxon>Sphingomonadaceae</taxon>
        <taxon>Novosphingobium</taxon>
    </lineage>
</organism>
<name>A0A031JPZ8_9SPHN</name>
<dbReference type="RefSeq" id="WP_051587083.1">
    <property type="nucleotide sequence ID" value="NZ_CP017078.1"/>
</dbReference>
<dbReference type="AlphaFoldDB" id="A0A031JPZ8"/>
<dbReference type="OrthoDB" id="7513435at2"/>
<gene>
    <name evidence="1" type="ORF">BES08_30000</name>
    <name evidence="2" type="ORF">BV97_04386</name>
</gene>
<evidence type="ECO:0000313" key="2">
    <source>
        <dbReference type="EMBL" id="EZP77817.1"/>
    </source>
</evidence>
<keyword evidence="4" id="KW-1185">Reference proteome</keyword>
<keyword evidence="1" id="KW-0614">Plasmid</keyword>
<proteinExistence type="predicted"/>
<reference evidence="4" key="3">
    <citation type="journal article" date="2017" name="J. Biotechnol.">
        <title>Complete genome sequence of Novosphingobium resinovorum SA1, a versatile xenobiotic-degrading bacterium capable of utilizing sulfanilic acid.</title>
        <authorList>
            <person name="Hegedus B."/>
            <person name="Kos P.B."/>
            <person name="Balint B."/>
            <person name="Maroti G."/>
            <person name="Gan H.M."/>
            <person name="Perei K."/>
            <person name="Rakhely G."/>
        </authorList>
    </citation>
    <scope>NUCLEOTIDE SEQUENCE [LARGE SCALE GENOMIC DNA]</scope>
    <source>
        <strain evidence="4">SA1</strain>
    </source>
</reference>
<sequence>MTISTASHEIALNAIADSINVGGAAYEIWAQRFSEACDGYFDSIDSGQRSAAVEIAKKLGYSDPSDDVEYDPNVCSRSGIDNAYCHCGYHE</sequence>
<evidence type="ECO:0000313" key="1">
    <source>
        <dbReference type="EMBL" id="AOR81115.1"/>
    </source>
</evidence>
<dbReference type="PATRIC" id="fig|158500.4.peg.4457"/>
<evidence type="ECO:0000313" key="4">
    <source>
        <dbReference type="Proteomes" id="UP000094626"/>
    </source>
</evidence>
<dbReference type="EMBL" id="CP017078">
    <property type="protein sequence ID" value="AOR81115.1"/>
    <property type="molecule type" value="Genomic_DNA"/>
</dbReference>
<accession>A0A031JPZ8</accession>
<dbReference type="Proteomes" id="UP000024329">
    <property type="component" value="Unassembled WGS sequence"/>
</dbReference>